<dbReference type="Proteomes" id="UP001519295">
    <property type="component" value="Unassembled WGS sequence"/>
</dbReference>
<dbReference type="RefSeq" id="WP_210028289.1">
    <property type="nucleotide sequence ID" value="NZ_JAGINU010000001.1"/>
</dbReference>
<evidence type="ECO:0000256" key="1">
    <source>
        <dbReference type="SAM" id="MobiDB-lite"/>
    </source>
</evidence>
<proteinExistence type="predicted"/>
<reference evidence="2 3" key="1">
    <citation type="submission" date="2021-03" db="EMBL/GenBank/DDBJ databases">
        <title>Sequencing the genomes of 1000 actinobacteria strains.</title>
        <authorList>
            <person name="Klenk H.-P."/>
        </authorList>
    </citation>
    <scope>NUCLEOTIDE SEQUENCE [LARGE SCALE GENOMIC DNA]</scope>
    <source>
        <strain evidence="2 3">DSM 45256</strain>
    </source>
</reference>
<organism evidence="2 3">
    <name type="scientific">Pseudonocardia parietis</name>
    <dbReference type="NCBI Taxonomy" id="570936"/>
    <lineage>
        <taxon>Bacteria</taxon>
        <taxon>Bacillati</taxon>
        <taxon>Actinomycetota</taxon>
        <taxon>Actinomycetes</taxon>
        <taxon>Pseudonocardiales</taxon>
        <taxon>Pseudonocardiaceae</taxon>
        <taxon>Pseudonocardia</taxon>
    </lineage>
</organism>
<accession>A0ABS4VVX3</accession>
<keyword evidence="3" id="KW-1185">Reference proteome</keyword>
<sequence>MSSENSIVQVLVRLGRALRDAGRAQEELWARLERIDPDPWEELHWEPTASGWRLYGSLLPDPAGPLAQPAPGQPRDLGERGVIAES</sequence>
<protein>
    <submittedName>
        <fullName evidence="2">Uncharacterized protein</fullName>
    </submittedName>
</protein>
<feature type="compositionally biased region" description="Low complexity" evidence="1">
    <location>
        <begin position="62"/>
        <end position="74"/>
    </location>
</feature>
<feature type="region of interest" description="Disordered" evidence="1">
    <location>
        <begin position="62"/>
        <end position="86"/>
    </location>
</feature>
<evidence type="ECO:0000313" key="2">
    <source>
        <dbReference type="EMBL" id="MBP2368070.1"/>
    </source>
</evidence>
<gene>
    <name evidence="2" type="ORF">JOF36_003766</name>
</gene>
<name>A0ABS4VVX3_9PSEU</name>
<dbReference type="EMBL" id="JAGINU010000001">
    <property type="protein sequence ID" value="MBP2368070.1"/>
    <property type="molecule type" value="Genomic_DNA"/>
</dbReference>
<comment type="caution">
    <text evidence="2">The sequence shown here is derived from an EMBL/GenBank/DDBJ whole genome shotgun (WGS) entry which is preliminary data.</text>
</comment>
<evidence type="ECO:0000313" key="3">
    <source>
        <dbReference type="Proteomes" id="UP001519295"/>
    </source>
</evidence>